<evidence type="ECO:0000313" key="2">
    <source>
        <dbReference type="Proteomes" id="UP000198878"/>
    </source>
</evidence>
<sequence length="345" mass="37825">MRHGMRDSGAGLAPMLRLGFSRGYPSPRSQRTAATAALRHLPRSSASADDRRRVRNLLLRYLASALCLSLRDTGRMTDGRWFDGWSPWPELAGLAAAGRSLLPNVPVTPGALVRTVTEQLVGRRLTAKVQDREVHLTLAELDYPADSLRLATGRVGDVRIVAEDVDWPEPEGGSISLRRVTVLAEDVRLRSLPTPAAKPARVDLRIAVSADVLRERVAKVRPGIVAAPAGSGLLQIHWAKKPHWGHLTLEAQVADDAVVLVPRTLHIGQGQLRPPKRFHPIVLPLPELPPGLKLTKVEPRHDELVLHTVAEEWPERLSRIPLADLLSWLTTAAVTLTLPKLGSRP</sequence>
<name>A0A1H5RF54_9PSEU</name>
<dbReference type="EMBL" id="FNUJ01000010">
    <property type="protein sequence ID" value="SEF36288.1"/>
    <property type="molecule type" value="Genomic_DNA"/>
</dbReference>
<evidence type="ECO:0000313" key="1">
    <source>
        <dbReference type="EMBL" id="SEF36288.1"/>
    </source>
</evidence>
<dbReference type="Pfam" id="PF11209">
    <property type="entry name" value="LmeA"/>
    <property type="match status" value="1"/>
</dbReference>
<dbReference type="InterPro" id="IPR021373">
    <property type="entry name" value="DUF2993"/>
</dbReference>
<dbReference type="AlphaFoldDB" id="A0A1H5RF54"/>
<gene>
    <name evidence="1" type="ORF">SAMN05421837_11036</name>
</gene>
<accession>A0A1H5RF54</accession>
<evidence type="ECO:0008006" key="3">
    <source>
        <dbReference type="Google" id="ProtNLM"/>
    </source>
</evidence>
<dbReference type="Proteomes" id="UP000198878">
    <property type="component" value="Unassembled WGS sequence"/>
</dbReference>
<reference evidence="2" key="1">
    <citation type="submission" date="2016-10" db="EMBL/GenBank/DDBJ databases">
        <authorList>
            <person name="Varghese N."/>
            <person name="Submissions S."/>
        </authorList>
    </citation>
    <scope>NUCLEOTIDE SEQUENCE [LARGE SCALE GENOMIC DNA]</scope>
    <source>
        <strain evidence="2">DSM 44654</strain>
    </source>
</reference>
<organism evidence="1 2">
    <name type="scientific">Amycolatopsis pretoriensis</name>
    <dbReference type="NCBI Taxonomy" id="218821"/>
    <lineage>
        <taxon>Bacteria</taxon>
        <taxon>Bacillati</taxon>
        <taxon>Actinomycetota</taxon>
        <taxon>Actinomycetes</taxon>
        <taxon>Pseudonocardiales</taxon>
        <taxon>Pseudonocardiaceae</taxon>
        <taxon>Amycolatopsis</taxon>
    </lineage>
</organism>
<keyword evidence="2" id="KW-1185">Reference proteome</keyword>
<proteinExistence type="predicted"/>
<protein>
    <recommendedName>
        <fullName evidence="3">DUF2993 domain-containing protein</fullName>
    </recommendedName>
</protein>